<proteinExistence type="predicted"/>
<sequence length="89" mass="10024">MPFKTRKRKESAKERRYAFIENKQSFSLNKVVYQGADKARSSYRDHVLVTPDEGKKIEEVVNTGSDLLKIVAAASVIVAVQVVLSLTLR</sequence>
<dbReference type="Proteomes" id="UP000179102">
    <property type="component" value="Unassembled WGS sequence"/>
</dbReference>
<reference evidence="1 2" key="1">
    <citation type="journal article" date="2016" name="Nat. Commun.">
        <title>Thousands of microbial genomes shed light on interconnected biogeochemical processes in an aquifer system.</title>
        <authorList>
            <person name="Anantharaman K."/>
            <person name="Brown C.T."/>
            <person name="Hug L.A."/>
            <person name="Sharon I."/>
            <person name="Castelle C.J."/>
            <person name="Probst A.J."/>
            <person name="Thomas B.C."/>
            <person name="Singh A."/>
            <person name="Wilkins M.J."/>
            <person name="Karaoz U."/>
            <person name="Brodie E.L."/>
            <person name="Williams K.H."/>
            <person name="Hubbard S.S."/>
            <person name="Banfield J.F."/>
        </authorList>
    </citation>
    <scope>NUCLEOTIDE SEQUENCE [LARGE SCALE GENOMIC DNA]</scope>
</reference>
<dbReference type="EMBL" id="MFAZ01000026">
    <property type="protein sequence ID" value="OGD86925.1"/>
    <property type="molecule type" value="Genomic_DNA"/>
</dbReference>
<dbReference type="STRING" id="1797711.A2870_00370"/>
<dbReference type="AlphaFoldDB" id="A0A1F5G538"/>
<protein>
    <submittedName>
        <fullName evidence="1">Uncharacterized protein</fullName>
    </submittedName>
</protein>
<name>A0A1F5G538_9BACT</name>
<evidence type="ECO:0000313" key="1">
    <source>
        <dbReference type="EMBL" id="OGD86925.1"/>
    </source>
</evidence>
<comment type="caution">
    <text evidence="1">The sequence shown here is derived from an EMBL/GenBank/DDBJ whole genome shotgun (WGS) entry which is preliminary data.</text>
</comment>
<evidence type="ECO:0000313" key="2">
    <source>
        <dbReference type="Proteomes" id="UP000179102"/>
    </source>
</evidence>
<organism evidence="1 2">
    <name type="scientific">Candidatus Curtissbacteria bacterium RIFCSPHIGHO2_01_FULL_41_11</name>
    <dbReference type="NCBI Taxonomy" id="1797711"/>
    <lineage>
        <taxon>Bacteria</taxon>
        <taxon>Candidatus Curtissiibacteriota</taxon>
    </lineage>
</organism>
<accession>A0A1F5G538</accession>
<gene>
    <name evidence="1" type="ORF">A2870_00370</name>
</gene>